<dbReference type="RefSeq" id="WP_091726203.1">
    <property type="nucleotide sequence ID" value="NZ_LT629757.1"/>
</dbReference>
<name>A0A1H1N0K5_9ACTN</name>
<dbReference type="EMBL" id="LT629757">
    <property type="protein sequence ID" value="SDR92516.1"/>
    <property type="molecule type" value="Genomic_DNA"/>
</dbReference>
<dbReference type="OrthoDB" id="3787531at2"/>
<keyword evidence="3" id="KW-1133">Transmembrane helix</keyword>
<feature type="region of interest" description="Disordered" evidence="2">
    <location>
        <begin position="140"/>
        <end position="164"/>
    </location>
</feature>
<dbReference type="Proteomes" id="UP000198859">
    <property type="component" value="Chromosome I"/>
</dbReference>
<proteinExistence type="predicted"/>
<gene>
    <name evidence="4" type="ORF">SAMN04488570_0735</name>
</gene>
<protein>
    <submittedName>
        <fullName evidence="4">Uncharacterized protein</fullName>
    </submittedName>
</protein>
<dbReference type="AlphaFoldDB" id="A0A1H1N0K5"/>
<feature type="coiled-coil region" evidence="1">
    <location>
        <begin position="38"/>
        <end position="65"/>
    </location>
</feature>
<sequence>MDSPLVLALATGLGVALVLVVALLAAVRHLRTTARGETEQARAEAAALRTRLDDLAERLERSTHRDAPAVSDAAYVITDAGRAGPPDRLDAVGLPMVADRVVLNAALGEPLVKAVALGHGVRRALSAESRNRIRFEVRRETRRARKQRRREMKQAWRDSRARAA</sequence>
<evidence type="ECO:0000256" key="2">
    <source>
        <dbReference type="SAM" id="MobiDB-lite"/>
    </source>
</evidence>
<keyword evidence="5" id="KW-1185">Reference proteome</keyword>
<reference evidence="5" key="1">
    <citation type="submission" date="2016-10" db="EMBL/GenBank/DDBJ databases">
        <authorList>
            <person name="Varghese N."/>
            <person name="Submissions S."/>
        </authorList>
    </citation>
    <scope>NUCLEOTIDE SEQUENCE [LARGE SCALE GENOMIC DNA]</scope>
    <source>
        <strain evidence="5">DSM 22127</strain>
    </source>
</reference>
<keyword evidence="3" id="KW-0472">Membrane</keyword>
<dbReference type="STRING" id="642780.SAMN04488570_0735"/>
<accession>A0A1H1N0K5</accession>
<feature type="compositionally biased region" description="Basic residues" evidence="2">
    <location>
        <begin position="140"/>
        <end position="151"/>
    </location>
</feature>
<evidence type="ECO:0000256" key="3">
    <source>
        <dbReference type="SAM" id="Phobius"/>
    </source>
</evidence>
<keyword evidence="3" id="KW-0812">Transmembrane</keyword>
<feature type="compositionally biased region" description="Basic and acidic residues" evidence="2">
    <location>
        <begin position="152"/>
        <end position="164"/>
    </location>
</feature>
<keyword evidence="1" id="KW-0175">Coiled coil</keyword>
<evidence type="ECO:0000313" key="5">
    <source>
        <dbReference type="Proteomes" id="UP000198859"/>
    </source>
</evidence>
<feature type="transmembrane region" description="Helical" evidence="3">
    <location>
        <begin position="6"/>
        <end position="27"/>
    </location>
</feature>
<evidence type="ECO:0000256" key="1">
    <source>
        <dbReference type="SAM" id="Coils"/>
    </source>
</evidence>
<organism evidence="4 5">
    <name type="scientific">Nocardioides scoriae</name>
    <dbReference type="NCBI Taxonomy" id="642780"/>
    <lineage>
        <taxon>Bacteria</taxon>
        <taxon>Bacillati</taxon>
        <taxon>Actinomycetota</taxon>
        <taxon>Actinomycetes</taxon>
        <taxon>Propionibacteriales</taxon>
        <taxon>Nocardioidaceae</taxon>
        <taxon>Nocardioides</taxon>
    </lineage>
</organism>
<evidence type="ECO:0000313" key="4">
    <source>
        <dbReference type="EMBL" id="SDR92516.1"/>
    </source>
</evidence>